<protein>
    <submittedName>
        <fullName evidence="3">Nuclear transport factor 2 family protein</fullName>
    </submittedName>
</protein>
<feature type="signal peptide" evidence="2">
    <location>
        <begin position="1"/>
        <end position="23"/>
    </location>
</feature>
<comment type="caution">
    <text evidence="3">The sequence shown here is derived from an EMBL/GenBank/DDBJ whole genome shotgun (WGS) entry which is preliminary data.</text>
</comment>
<sequence length="294" mass="33365">MKRFRTIPLVLCGICGGLLSVQASKSAADDPAMQADRALQMSYAKGDTATIKKLLDDEFRWIDKDGILYERSDALRANLKPLVPMSADTKITEHQYGKVVWIQHNVEHKFAAYFWVQRPQGWRLLHVNEIEARPAVAGENSRPTFTVPCMNPCKELPWKPLSTTEKEAIEGWQDQESGTGRRLMHMGDHVFTITSNSMNPQQTVPSSGPTKVEPPTSEHPFISTTPAVYVKTWDFGDTVVAIMLQPTWGGKPYWSSRVFANHNGFWKMEESYHTTIQAAPRMQYVPDQKWDARN</sequence>
<dbReference type="EMBL" id="JACDQQ010000036">
    <property type="protein sequence ID" value="MBA0083424.1"/>
    <property type="molecule type" value="Genomic_DNA"/>
</dbReference>
<dbReference type="InterPro" id="IPR032710">
    <property type="entry name" value="NTF2-like_dom_sf"/>
</dbReference>
<dbReference type="AlphaFoldDB" id="A0A7V8NL90"/>
<name>A0A7V8NL90_9BACT</name>
<reference evidence="3" key="1">
    <citation type="submission" date="2020-06" db="EMBL/GenBank/DDBJ databases">
        <title>Legume-microbial interactions unlock mineral nutrients during tropical forest succession.</title>
        <authorList>
            <person name="Epihov D.Z."/>
        </authorList>
    </citation>
    <scope>NUCLEOTIDE SEQUENCE [LARGE SCALE GENOMIC DNA]</scope>
    <source>
        <strain evidence="3">Pan2503</strain>
    </source>
</reference>
<evidence type="ECO:0000256" key="1">
    <source>
        <dbReference type="SAM" id="MobiDB-lite"/>
    </source>
</evidence>
<gene>
    <name evidence="3" type="ORF">HRJ53_00350</name>
</gene>
<organism evidence="3 4">
    <name type="scientific">Candidatus Acidiferrum panamense</name>
    <dbReference type="NCBI Taxonomy" id="2741543"/>
    <lineage>
        <taxon>Bacteria</taxon>
        <taxon>Pseudomonadati</taxon>
        <taxon>Acidobacteriota</taxon>
        <taxon>Terriglobia</taxon>
        <taxon>Candidatus Acidiferrales</taxon>
        <taxon>Candidatus Acidiferrum</taxon>
    </lineage>
</organism>
<evidence type="ECO:0000313" key="3">
    <source>
        <dbReference type="EMBL" id="MBA0083424.1"/>
    </source>
</evidence>
<proteinExistence type="predicted"/>
<accession>A0A7V8NL90</accession>
<dbReference type="Gene3D" id="3.10.450.50">
    <property type="match status" value="1"/>
</dbReference>
<keyword evidence="2" id="KW-0732">Signal</keyword>
<dbReference type="Proteomes" id="UP000567293">
    <property type="component" value="Unassembled WGS sequence"/>
</dbReference>
<evidence type="ECO:0000313" key="4">
    <source>
        <dbReference type="Proteomes" id="UP000567293"/>
    </source>
</evidence>
<feature type="compositionally biased region" description="Polar residues" evidence="1">
    <location>
        <begin position="195"/>
        <end position="209"/>
    </location>
</feature>
<keyword evidence="4" id="KW-1185">Reference proteome</keyword>
<feature type="region of interest" description="Disordered" evidence="1">
    <location>
        <begin position="195"/>
        <end position="219"/>
    </location>
</feature>
<dbReference type="SUPFAM" id="SSF54427">
    <property type="entry name" value="NTF2-like"/>
    <property type="match status" value="1"/>
</dbReference>
<evidence type="ECO:0000256" key="2">
    <source>
        <dbReference type="SAM" id="SignalP"/>
    </source>
</evidence>
<feature type="chain" id="PRO_5030592430" evidence="2">
    <location>
        <begin position="24"/>
        <end position="294"/>
    </location>
</feature>